<comment type="caution">
    <text evidence="5">The sequence shown here is derived from an EMBL/GenBank/DDBJ whole genome shotgun (WGS) entry which is preliminary data.</text>
</comment>
<keyword evidence="3" id="KW-0067">ATP-binding</keyword>
<dbReference type="PANTHER" id="PTHR32039:SF7">
    <property type="entry name" value="COMPETENCE PROTEIN COMM"/>
    <property type="match status" value="1"/>
</dbReference>
<dbReference type="NCBIfam" id="TIGR00368">
    <property type="entry name" value="YifB family Mg chelatase-like AAA ATPase"/>
    <property type="match status" value="1"/>
</dbReference>
<dbReference type="SUPFAM" id="SSF52540">
    <property type="entry name" value="P-loop containing nucleoside triphosphate hydrolases"/>
    <property type="match status" value="1"/>
</dbReference>
<dbReference type="InterPro" id="IPR027417">
    <property type="entry name" value="P-loop_NTPase"/>
</dbReference>
<reference evidence="5" key="1">
    <citation type="submission" date="2020-08" db="EMBL/GenBank/DDBJ databases">
        <authorList>
            <person name="Liu C."/>
            <person name="Sun Q."/>
        </authorList>
    </citation>
    <scope>NUCLEOTIDE SEQUENCE</scope>
    <source>
        <strain evidence="5">NSJ-65</strain>
    </source>
</reference>
<sequence>MFCMVHSLGLVGLQAYRIQVEVDTARGLPSFEIVGLPDTAVKESRDRVRAAVKNSGFAFPVSRITANLAPADIKKAGSVYDLPLFVGILRASGQLKADTDDCAFIGELSLRGDLRPVRGVLPMAIEARRQGYRALFVPAENAMEAGVVEGLEILPAATVKEVLDHLSKAALIAPYHSQLPPDDAIYPLDFADVKGQYLAKRAFEVAACGGHNILLMGPPGSGKSMLAKRLPGIMPPMTFAEKLSATMVHSIAGTLPPETALLSSRPFRAPHHTISAVGLAGGGSTPRPGEVSLASGGILFLDEFAEFKRSAIEVLRQPMEDGTVRINRGGVTVQYPCDILLVAAMNPCPCGWAGHPTRRCSCSPSAISRYLGRISGPVLDRIDIHLQLQPVDYDALASPLPAESSAQIRRRVVAGRQRQLDRQQQTGVSCNAKLPAGVLDTVCAMTEPAQQMLRGAFERMGLSARARDKLLKLSRTVADLDGSEQITGDHMAEVIQYRQLDRPDAGF</sequence>
<name>A0A8J6IMV5_9FIRM</name>
<gene>
    <name evidence="5" type="ORF">H8K20_08770</name>
</gene>
<accession>A0A8J6IMV5</accession>
<dbReference type="SMART" id="SM00382">
    <property type="entry name" value="AAA"/>
    <property type="match status" value="1"/>
</dbReference>
<dbReference type="Pfam" id="PF01078">
    <property type="entry name" value="Mg_chelatase"/>
    <property type="match status" value="1"/>
</dbReference>
<evidence type="ECO:0000256" key="2">
    <source>
        <dbReference type="ARBA" id="ARBA00022741"/>
    </source>
</evidence>
<evidence type="ECO:0000256" key="3">
    <source>
        <dbReference type="ARBA" id="ARBA00022840"/>
    </source>
</evidence>
<keyword evidence="2" id="KW-0547">Nucleotide-binding</keyword>
<dbReference type="InterPro" id="IPR001208">
    <property type="entry name" value="MCM_dom"/>
</dbReference>
<dbReference type="Proteomes" id="UP000597668">
    <property type="component" value="Unassembled WGS sequence"/>
</dbReference>
<dbReference type="InterPro" id="IPR014721">
    <property type="entry name" value="Ribsml_uS5_D2-typ_fold_subgr"/>
</dbReference>
<dbReference type="InterPro" id="IPR003593">
    <property type="entry name" value="AAA+_ATPase"/>
</dbReference>
<dbReference type="PRINTS" id="PR01657">
    <property type="entry name" value="MCMFAMILY"/>
</dbReference>
<dbReference type="PANTHER" id="PTHR32039">
    <property type="entry name" value="MAGNESIUM-CHELATASE SUBUNIT CHLI"/>
    <property type="match status" value="1"/>
</dbReference>
<dbReference type="Gene3D" id="3.30.230.10">
    <property type="match status" value="1"/>
</dbReference>
<dbReference type="GO" id="GO:0005524">
    <property type="term" value="F:ATP binding"/>
    <property type="evidence" value="ECO:0007669"/>
    <property type="project" value="UniProtKB-KW"/>
</dbReference>
<dbReference type="EMBL" id="JACOGI010000001">
    <property type="protein sequence ID" value="MBC3516489.1"/>
    <property type="molecule type" value="Genomic_DNA"/>
</dbReference>
<organism evidence="5 6">
    <name type="scientific">Neobittarella massiliensis</name>
    <name type="common">ex Bilen et al. 2018</name>
    <dbReference type="NCBI Taxonomy" id="2041842"/>
    <lineage>
        <taxon>Bacteria</taxon>
        <taxon>Bacillati</taxon>
        <taxon>Bacillota</taxon>
        <taxon>Clostridia</taxon>
        <taxon>Eubacteriales</taxon>
        <taxon>Oscillospiraceae</taxon>
        <taxon>Neobittarella (ex Bilen et al. 2018)</taxon>
    </lineage>
</organism>
<comment type="similarity">
    <text evidence="1">Belongs to the Mg-chelatase subunits D/I family. ComM subfamily.</text>
</comment>
<dbReference type="InterPro" id="IPR045006">
    <property type="entry name" value="CHLI-like"/>
</dbReference>
<dbReference type="SUPFAM" id="SSF54211">
    <property type="entry name" value="Ribosomal protein S5 domain 2-like"/>
    <property type="match status" value="1"/>
</dbReference>
<dbReference type="GO" id="GO:0003677">
    <property type="term" value="F:DNA binding"/>
    <property type="evidence" value="ECO:0007669"/>
    <property type="project" value="InterPro"/>
</dbReference>
<evidence type="ECO:0000259" key="4">
    <source>
        <dbReference type="SMART" id="SM00382"/>
    </source>
</evidence>
<dbReference type="RefSeq" id="WP_186488126.1">
    <property type="nucleotide sequence ID" value="NZ_JACOGI010000001.1"/>
</dbReference>
<keyword evidence="6" id="KW-1185">Reference proteome</keyword>
<dbReference type="Pfam" id="PF13335">
    <property type="entry name" value="Mg_chelatase_C"/>
    <property type="match status" value="1"/>
</dbReference>
<dbReference type="AlphaFoldDB" id="A0A8J6IMV5"/>
<dbReference type="InterPro" id="IPR000523">
    <property type="entry name" value="Mg_chelatse_chII-like_cat_dom"/>
</dbReference>
<proteinExistence type="inferred from homology"/>
<dbReference type="InterPro" id="IPR025158">
    <property type="entry name" value="Mg_chelat-rel_C"/>
</dbReference>
<dbReference type="Pfam" id="PF13541">
    <property type="entry name" value="ChlI"/>
    <property type="match status" value="1"/>
</dbReference>
<evidence type="ECO:0000256" key="1">
    <source>
        <dbReference type="ARBA" id="ARBA00006354"/>
    </source>
</evidence>
<dbReference type="Gene3D" id="3.40.50.300">
    <property type="entry name" value="P-loop containing nucleotide triphosphate hydrolases"/>
    <property type="match status" value="1"/>
</dbReference>
<evidence type="ECO:0000313" key="5">
    <source>
        <dbReference type="EMBL" id="MBC3516489.1"/>
    </source>
</evidence>
<dbReference type="InterPro" id="IPR020568">
    <property type="entry name" value="Ribosomal_Su5_D2-typ_SF"/>
</dbReference>
<feature type="domain" description="AAA+ ATPase" evidence="4">
    <location>
        <begin position="209"/>
        <end position="392"/>
    </location>
</feature>
<evidence type="ECO:0000313" key="6">
    <source>
        <dbReference type="Proteomes" id="UP000597668"/>
    </source>
</evidence>
<dbReference type="InterPro" id="IPR004482">
    <property type="entry name" value="Mg_chelat-rel"/>
</dbReference>
<protein>
    <submittedName>
        <fullName evidence="5">YifB family Mg chelatase-like AAA ATPase</fullName>
    </submittedName>
</protein>